<dbReference type="Proteomes" id="UP000010792">
    <property type="component" value="Chromosome"/>
</dbReference>
<dbReference type="AlphaFoldDB" id="L0NDE9"/>
<protein>
    <submittedName>
        <fullName evidence="1">Uncharacterized protein</fullName>
    </submittedName>
</protein>
<dbReference type="RefSeq" id="WP_052637987.1">
    <property type="nucleotide sequence ID" value="NZ_FO082820.1"/>
</dbReference>
<evidence type="ECO:0000313" key="2">
    <source>
        <dbReference type="Proteomes" id="UP000010792"/>
    </source>
</evidence>
<accession>L0NDE9</accession>
<reference evidence="1 2" key="1">
    <citation type="journal article" date="2013" name="Genome Biol. Evol.">
        <title>Life in an arsenic-containing gold mine: genome and physiology of the autotrophic arsenite-oxidizing bacterium rhizobium sp. NT-26.</title>
        <authorList>
            <person name="Andres J."/>
            <person name="Arsene-Ploetze F."/>
            <person name="Barbe V."/>
            <person name="Brochier-Armanet C."/>
            <person name="Cleiss-Arnold J."/>
            <person name="Coppee J.Y."/>
            <person name="Dillies M.A."/>
            <person name="Geist"/>
            <person name="L"/>
            <person name="Joublin A."/>
            <person name="Koechler S."/>
            <person name="Lassalle F."/>
            <person name="Marchal M."/>
            <person name="Medigue C."/>
            <person name="Muller D."/>
            <person name="Nesme X."/>
            <person name="Plewniak F."/>
            <person name="Proux C."/>
            <person name="Ramirez-Bahena M.H."/>
            <person name="Schenowitz C."/>
            <person name="Sismeiro O."/>
            <person name="Vallenet D."/>
            <person name="Santini J.M."/>
            <person name="Bertin P.N."/>
        </authorList>
    </citation>
    <scope>NUCLEOTIDE SEQUENCE [LARGE SCALE GENOMIC DNA]</scope>
    <source>
        <strain evidence="1 2">NT-26</strain>
    </source>
</reference>
<dbReference type="STRING" id="1125847.NT26_1366"/>
<sequence length="65" mass="7119">MSTTYKTITRELGDENQYYVAEDRVTEEQIKAGDDDGVVCLCLSPDAADTIARLLTNYSRAGGTI</sequence>
<dbReference type="EMBL" id="FO082820">
    <property type="protein sequence ID" value="CCF19090.1"/>
    <property type="molecule type" value="Genomic_DNA"/>
</dbReference>
<keyword evidence="2" id="KW-1185">Reference proteome</keyword>
<gene>
    <name evidence="1" type="ORF">NT26_1366</name>
</gene>
<dbReference type="OrthoDB" id="8456831at2"/>
<evidence type="ECO:0000313" key="1">
    <source>
        <dbReference type="EMBL" id="CCF19090.1"/>
    </source>
</evidence>
<dbReference type="KEGG" id="rht:NT26_1366"/>
<name>L0NDE9_9HYPH</name>
<organism evidence="1 2">
    <name type="scientific">Pseudorhizobium banfieldiae</name>
    <dbReference type="NCBI Taxonomy" id="1125847"/>
    <lineage>
        <taxon>Bacteria</taxon>
        <taxon>Pseudomonadati</taxon>
        <taxon>Pseudomonadota</taxon>
        <taxon>Alphaproteobacteria</taxon>
        <taxon>Hyphomicrobiales</taxon>
        <taxon>Rhizobiaceae</taxon>
        <taxon>Rhizobium/Agrobacterium group</taxon>
        <taxon>Pseudorhizobium</taxon>
    </lineage>
</organism>
<proteinExistence type="predicted"/>